<keyword evidence="2" id="KW-1185">Reference proteome</keyword>
<accession>A0A8X6JDJ2</accession>
<sequence length="96" mass="11228">MLVDDAKKKRNELTVEYIEDDMSVMSRAIETRMEINEHDYLFYTARSNSITFGRNVLGVKFRQCIVFTDLSHRNEPVLVMSGQQLAVSCLKHKRRC</sequence>
<evidence type="ECO:0000313" key="1">
    <source>
        <dbReference type="EMBL" id="GFR02631.1"/>
    </source>
</evidence>
<name>A0A8X6JDJ2_TRICU</name>
<dbReference type="Proteomes" id="UP000887116">
    <property type="component" value="Unassembled WGS sequence"/>
</dbReference>
<protein>
    <submittedName>
        <fullName evidence="1">Uncharacterized protein</fullName>
    </submittedName>
</protein>
<comment type="caution">
    <text evidence="1">The sequence shown here is derived from an EMBL/GenBank/DDBJ whole genome shotgun (WGS) entry which is preliminary data.</text>
</comment>
<organism evidence="1 2">
    <name type="scientific">Trichonephila clavata</name>
    <name type="common">Joro spider</name>
    <name type="synonym">Nephila clavata</name>
    <dbReference type="NCBI Taxonomy" id="2740835"/>
    <lineage>
        <taxon>Eukaryota</taxon>
        <taxon>Metazoa</taxon>
        <taxon>Ecdysozoa</taxon>
        <taxon>Arthropoda</taxon>
        <taxon>Chelicerata</taxon>
        <taxon>Arachnida</taxon>
        <taxon>Araneae</taxon>
        <taxon>Araneomorphae</taxon>
        <taxon>Entelegynae</taxon>
        <taxon>Araneoidea</taxon>
        <taxon>Nephilidae</taxon>
        <taxon>Trichonephila</taxon>
    </lineage>
</organism>
<dbReference type="AlphaFoldDB" id="A0A8X6JDJ2"/>
<reference evidence="1" key="1">
    <citation type="submission" date="2020-07" db="EMBL/GenBank/DDBJ databases">
        <title>Multicomponent nature underlies the extraordinary mechanical properties of spider dragline silk.</title>
        <authorList>
            <person name="Kono N."/>
            <person name="Nakamura H."/>
            <person name="Mori M."/>
            <person name="Yoshida Y."/>
            <person name="Ohtoshi R."/>
            <person name="Malay A.D."/>
            <person name="Moran D.A.P."/>
            <person name="Tomita M."/>
            <person name="Numata K."/>
            <person name="Arakawa K."/>
        </authorList>
    </citation>
    <scope>NUCLEOTIDE SEQUENCE</scope>
</reference>
<evidence type="ECO:0000313" key="2">
    <source>
        <dbReference type="Proteomes" id="UP000887116"/>
    </source>
</evidence>
<dbReference type="EMBL" id="BMAO01005616">
    <property type="protein sequence ID" value="GFR02631.1"/>
    <property type="molecule type" value="Genomic_DNA"/>
</dbReference>
<proteinExistence type="predicted"/>
<gene>
    <name evidence="1" type="ORF">TNCT_246291</name>
</gene>